<dbReference type="PANTHER" id="PTHR44757:SF2">
    <property type="entry name" value="BIOFILM ARCHITECTURE MAINTENANCE PROTEIN MBAA"/>
    <property type="match status" value="1"/>
</dbReference>
<dbReference type="Pfam" id="PF00563">
    <property type="entry name" value="EAL"/>
    <property type="match status" value="1"/>
</dbReference>
<evidence type="ECO:0000259" key="4">
    <source>
        <dbReference type="PROSITE" id="PS50887"/>
    </source>
</evidence>
<dbReference type="SMART" id="SM00267">
    <property type="entry name" value="GGDEF"/>
    <property type="match status" value="1"/>
</dbReference>
<dbReference type="Pfam" id="PF13426">
    <property type="entry name" value="PAS_9"/>
    <property type="match status" value="1"/>
</dbReference>
<protein>
    <submittedName>
        <fullName evidence="5">Putative EAL,GGDEF and PAS domains carrying protein</fullName>
    </submittedName>
</protein>
<dbReference type="InterPro" id="IPR029787">
    <property type="entry name" value="Nucleotide_cyclase"/>
</dbReference>
<dbReference type="InterPro" id="IPR001633">
    <property type="entry name" value="EAL_dom"/>
</dbReference>
<reference evidence="5 6" key="1">
    <citation type="submission" date="2017-10" db="EMBL/GenBank/DDBJ databases">
        <authorList>
            <person name="Banno H."/>
            <person name="Chua N.-H."/>
        </authorList>
    </citation>
    <scope>NUCLEOTIDE SEQUENCE [LARGE SCALE GENOMIC DNA]</scope>
    <source>
        <strain evidence="5">Vibrio tapetis CECT4600</strain>
    </source>
</reference>
<proteinExistence type="predicted"/>
<dbReference type="SMART" id="SM00091">
    <property type="entry name" value="PAS"/>
    <property type="match status" value="1"/>
</dbReference>
<evidence type="ECO:0000256" key="1">
    <source>
        <dbReference type="SAM" id="Phobius"/>
    </source>
</evidence>
<dbReference type="CDD" id="cd00130">
    <property type="entry name" value="PAS"/>
    <property type="match status" value="1"/>
</dbReference>
<dbReference type="NCBIfam" id="TIGR00254">
    <property type="entry name" value="GGDEF"/>
    <property type="match status" value="1"/>
</dbReference>
<organism evidence="5 6">
    <name type="scientific">Vibrio tapetis subsp. tapetis</name>
    <dbReference type="NCBI Taxonomy" id="1671868"/>
    <lineage>
        <taxon>Bacteria</taxon>
        <taxon>Pseudomonadati</taxon>
        <taxon>Pseudomonadota</taxon>
        <taxon>Gammaproteobacteria</taxon>
        <taxon>Vibrionales</taxon>
        <taxon>Vibrionaceae</taxon>
        <taxon>Vibrio</taxon>
    </lineage>
</organism>
<dbReference type="InterPro" id="IPR035965">
    <property type="entry name" value="PAS-like_dom_sf"/>
</dbReference>
<dbReference type="CDD" id="cd01949">
    <property type="entry name" value="GGDEF"/>
    <property type="match status" value="1"/>
</dbReference>
<dbReference type="Proteomes" id="UP000235828">
    <property type="component" value="Chromosome A"/>
</dbReference>
<dbReference type="InterPro" id="IPR035919">
    <property type="entry name" value="EAL_sf"/>
</dbReference>
<evidence type="ECO:0000313" key="5">
    <source>
        <dbReference type="EMBL" id="SON49549.1"/>
    </source>
</evidence>
<dbReference type="Gene3D" id="6.10.340.10">
    <property type="match status" value="1"/>
</dbReference>
<feature type="domain" description="PAS" evidence="2">
    <location>
        <begin position="247"/>
        <end position="295"/>
    </location>
</feature>
<keyword evidence="1" id="KW-0472">Membrane</keyword>
<dbReference type="EMBL" id="LT960611">
    <property type="protein sequence ID" value="SON49549.1"/>
    <property type="molecule type" value="Genomic_DNA"/>
</dbReference>
<feature type="domain" description="EAL" evidence="3">
    <location>
        <begin position="542"/>
        <end position="798"/>
    </location>
</feature>
<keyword evidence="1" id="KW-1133">Transmembrane helix</keyword>
<dbReference type="RefSeq" id="WP_197708660.1">
    <property type="nucleotide sequence ID" value="NZ_LT960611.1"/>
</dbReference>
<dbReference type="PROSITE" id="PS50887">
    <property type="entry name" value="GGDEF"/>
    <property type="match status" value="1"/>
</dbReference>
<sequence length="805" mass="90990">MENKKHRSLATHQSGTVFVVALLLGLLFSFYQIVLDLHQEKTRLFDKYNYKLLQSYSTGSQAAYHISPMMAKQVASGLMSDPAIQKVELKDDFNDVLAVESRVILHKGSVAALFSQFLFPENRIFTTELHQPDTRKKVGELSFSVNGIAAAQEFSVRAINILLFDLFRNVLLASILLIFFYHKLSKPVIDLTFWVRSLQHKSANQQLPGQLRNDELGQLAQSFQALWNERENATEQLNKHIEALAKSEHFASTIMNNSGDALLLINRTGIIAHANKHACNSLGYSSLEMLGKKSVEISVSYSIDYLEFKLKQPTASDVTLFEATHRTHSQGNYPVEVTAIELELDGDSLILLQARDISSRKLAERQIHDLAYFDSLTGLPNRKQLLDVLEETIQKSFRTSEPGVLIYLDLDRFKTINDSLGHNIGDLLLKSVASRLIDTLDPVQCCARIGGDEFVIIVPNMNLEQAEPFVLNLLDVTSTPYTIESHHLYCSVSAGLTVFPTANSNPLDLLRQADTALYRAKAQGSNTHVWYEPEMQNQVSSYLSIEKGLHEALNLNQFELFYQPQVDDVDQMIGAEALIRWRHPDKGLLSPFVFIQIAEETGQIIPIGNWIIEQACMQLAFWQNNQQLPPHFSRLAINISPMQFEQKDFVDQIVSTLNRHGVSPHDIELELTENMLLDNIDHCAQKMAQLKQYGFAIAIDDFGTGYSSLKYLKLLDLDVLKIDRSFITDLHKEKSDEAIVDTMILMAKRLGLEVIAEGVEQAAELARLKELGCKHFQGYFFDKPLTAQEITQRFSQQRISTNLSE</sequence>
<name>A0A2N8ZCC8_9VIBR</name>
<feature type="domain" description="GGDEF" evidence="4">
    <location>
        <begin position="401"/>
        <end position="533"/>
    </location>
</feature>
<dbReference type="Gene3D" id="3.30.450.20">
    <property type="entry name" value="PAS domain"/>
    <property type="match status" value="1"/>
</dbReference>
<dbReference type="PANTHER" id="PTHR44757">
    <property type="entry name" value="DIGUANYLATE CYCLASE DGCP"/>
    <property type="match status" value="1"/>
</dbReference>
<dbReference type="SMART" id="SM00052">
    <property type="entry name" value="EAL"/>
    <property type="match status" value="1"/>
</dbReference>
<feature type="transmembrane region" description="Helical" evidence="1">
    <location>
        <begin position="15"/>
        <end position="35"/>
    </location>
</feature>
<dbReference type="SUPFAM" id="SSF55073">
    <property type="entry name" value="Nucleotide cyclase"/>
    <property type="match status" value="1"/>
</dbReference>
<evidence type="ECO:0000313" key="6">
    <source>
        <dbReference type="Proteomes" id="UP000235828"/>
    </source>
</evidence>
<evidence type="ECO:0000259" key="3">
    <source>
        <dbReference type="PROSITE" id="PS50883"/>
    </source>
</evidence>
<dbReference type="PROSITE" id="PS50112">
    <property type="entry name" value="PAS"/>
    <property type="match status" value="1"/>
</dbReference>
<dbReference type="SUPFAM" id="SSF141868">
    <property type="entry name" value="EAL domain-like"/>
    <property type="match status" value="1"/>
</dbReference>
<keyword evidence="1" id="KW-0812">Transmembrane</keyword>
<dbReference type="Gene3D" id="3.30.70.270">
    <property type="match status" value="1"/>
</dbReference>
<dbReference type="InterPro" id="IPR052155">
    <property type="entry name" value="Biofilm_reg_signaling"/>
</dbReference>
<dbReference type="AlphaFoldDB" id="A0A2N8ZCC8"/>
<dbReference type="NCBIfam" id="TIGR00229">
    <property type="entry name" value="sensory_box"/>
    <property type="match status" value="1"/>
</dbReference>
<dbReference type="Pfam" id="PF00990">
    <property type="entry name" value="GGDEF"/>
    <property type="match status" value="1"/>
</dbReference>
<dbReference type="InterPro" id="IPR000160">
    <property type="entry name" value="GGDEF_dom"/>
</dbReference>
<keyword evidence="6" id="KW-1185">Reference proteome</keyword>
<dbReference type="SUPFAM" id="SSF55785">
    <property type="entry name" value="PYP-like sensor domain (PAS domain)"/>
    <property type="match status" value="1"/>
</dbReference>
<dbReference type="InterPro" id="IPR043128">
    <property type="entry name" value="Rev_trsase/Diguanyl_cyclase"/>
</dbReference>
<dbReference type="InterPro" id="IPR000014">
    <property type="entry name" value="PAS"/>
</dbReference>
<gene>
    <name evidence="5" type="ORF">VTAP4600_A1570</name>
</gene>
<dbReference type="Gene3D" id="3.20.20.450">
    <property type="entry name" value="EAL domain"/>
    <property type="match status" value="1"/>
</dbReference>
<dbReference type="KEGG" id="vta:A1570"/>
<accession>A0A2N8ZCC8</accession>
<dbReference type="CDD" id="cd01948">
    <property type="entry name" value="EAL"/>
    <property type="match status" value="1"/>
</dbReference>
<evidence type="ECO:0000259" key="2">
    <source>
        <dbReference type="PROSITE" id="PS50112"/>
    </source>
</evidence>
<dbReference type="PROSITE" id="PS50883">
    <property type="entry name" value="EAL"/>
    <property type="match status" value="1"/>
</dbReference>